<gene>
    <name evidence="1" type="ORF">D9611_005447</name>
</gene>
<keyword evidence="2" id="KW-1185">Reference proteome</keyword>
<dbReference type="AlphaFoldDB" id="A0A8H5C1V2"/>
<evidence type="ECO:0000313" key="1">
    <source>
        <dbReference type="EMBL" id="KAF5332452.1"/>
    </source>
</evidence>
<dbReference type="Proteomes" id="UP000541558">
    <property type="component" value="Unassembled WGS sequence"/>
</dbReference>
<organism evidence="1 2">
    <name type="scientific">Ephemerocybe angulata</name>
    <dbReference type="NCBI Taxonomy" id="980116"/>
    <lineage>
        <taxon>Eukaryota</taxon>
        <taxon>Fungi</taxon>
        <taxon>Dikarya</taxon>
        <taxon>Basidiomycota</taxon>
        <taxon>Agaricomycotina</taxon>
        <taxon>Agaricomycetes</taxon>
        <taxon>Agaricomycetidae</taxon>
        <taxon>Agaricales</taxon>
        <taxon>Agaricineae</taxon>
        <taxon>Psathyrellaceae</taxon>
        <taxon>Ephemerocybe</taxon>
    </lineage>
</organism>
<dbReference type="Gene3D" id="3.80.10.10">
    <property type="entry name" value="Ribonuclease Inhibitor"/>
    <property type="match status" value="1"/>
</dbReference>
<comment type="caution">
    <text evidence="1">The sequence shown here is derived from an EMBL/GenBank/DDBJ whole genome shotgun (WGS) entry which is preliminary data.</text>
</comment>
<dbReference type="InterPro" id="IPR032675">
    <property type="entry name" value="LRR_dom_sf"/>
</dbReference>
<evidence type="ECO:0008006" key="3">
    <source>
        <dbReference type="Google" id="ProtNLM"/>
    </source>
</evidence>
<dbReference type="OrthoDB" id="3365698at2759"/>
<name>A0A8H5C1V2_9AGAR</name>
<accession>A0A8H5C1V2</accession>
<proteinExistence type="predicted"/>
<protein>
    <recommendedName>
        <fullName evidence="3">F-box domain-containing protein</fullName>
    </recommendedName>
</protein>
<dbReference type="EMBL" id="JAACJK010000110">
    <property type="protein sequence ID" value="KAF5332452.1"/>
    <property type="molecule type" value="Genomic_DNA"/>
</dbReference>
<sequence length="648" mass="72179">MSDSLSPFAHHIHTNYVPSDSETNQIKALIQTRQQVIDNIDSELEELLARVNGLYGLRDEHCTYIHEHYALISPVRRLPDDILSAIFQTVCQDRPSPKTASPEYYVSTEARTQILPPAVTISHICRHWRALSLNMPYLWAWIPRLNMPGYPVLPGPGFPTSRADLTPDAKDVHEWNVARWRERCQSQLSLYDTHISRSGECTLDISFAASTPNHLDHGFEDVSRQQGEYVRALLKSSDRWRNIDLDLTVASLMSPLLRFLEIPPSRTPLLKGLHLGLSLRIDVGHPTRTKELATSILSESSLTRASQITCLSLAMSSPDVKQLPVSWSGLTDLTISATSQSYIDFNTHFGWSTAVSTLAECPNLRTCTLTFQREPTMQAWQLSRPSVPFLRAPSSRPPTPPPPAILPYLEELNLRGVAQPPGLASSLTLPALRRLSAIFTHSKAALPEESGLLEWVRLYGTQLTHVAFDYLSLTREALVQCLQGLPNIVSLTMLGHLAEYIGPLDLHARMLESVSEPQEAIRPSANLSIPVLMGLTPKSNKSEETEGAGDCWCPRLERLECVMVLSDLNEQGFVDFIASRRKRSGSAIDHVSQIKNVSLAYHGALRTFDFEGVLGVKGVEMEKFGLKVNYHQMVSLVPTSHGLWANAT</sequence>
<reference evidence="1 2" key="1">
    <citation type="journal article" date="2020" name="ISME J.">
        <title>Uncovering the hidden diversity of litter-decomposition mechanisms in mushroom-forming fungi.</title>
        <authorList>
            <person name="Floudas D."/>
            <person name="Bentzer J."/>
            <person name="Ahren D."/>
            <person name="Johansson T."/>
            <person name="Persson P."/>
            <person name="Tunlid A."/>
        </authorList>
    </citation>
    <scope>NUCLEOTIDE SEQUENCE [LARGE SCALE GENOMIC DNA]</scope>
    <source>
        <strain evidence="1 2">CBS 175.51</strain>
    </source>
</reference>
<evidence type="ECO:0000313" key="2">
    <source>
        <dbReference type="Proteomes" id="UP000541558"/>
    </source>
</evidence>